<protein>
    <submittedName>
        <fullName evidence="1">Uncharacterized protein</fullName>
    </submittedName>
</protein>
<proteinExistence type="predicted"/>
<dbReference type="EMBL" id="HBNS01030225">
    <property type="protein sequence ID" value="CAE4624020.1"/>
    <property type="molecule type" value="Transcribed_RNA"/>
</dbReference>
<dbReference type="AlphaFoldDB" id="A0A7S4VWQ5"/>
<accession>A0A7S4VWQ5</accession>
<organism evidence="1">
    <name type="scientific">Ditylum brightwellii</name>
    <dbReference type="NCBI Taxonomy" id="49249"/>
    <lineage>
        <taxon>Eukaryota</taxon>
        <taxon>Sar</taxon>
        <taxon>Stramenopiles</taxon>
        <taxon>Ochrophyta</taxon>
        <taxon>Bacillariophyta</taxon>
        <taxon>Mediophyceae</taxon>
        <taxon>Lithodesmiophycidae</taxon>
        <taxon>Lithodesmiales</taxon>
        <taxon>Lithodesmiaceae</taxon>
        <taxon>Ditylum</taxon>
    </lineage>
</organism>
<sequence length="175" mass="19618">MSSVIVKPAKELNASMIKFLPELDSDYARFPMNYEKWCHPKDKGPKGEPCYIKSEDVGIKKDYVYCKAGTFGPGYYSLMTRISYVNLYSKHDSNATGFCGCACNAADRRLLDEHDDVKRLLYGRQMSPRPNDTAAEKRAMDESHGMATAAYAGDNPGEFLPGFIRQDQTKSNCKS</sequence>
<name>A0A7S4VWQ5_9STRA</name>
<gene>
    <name evidence="1" type="ORF">DBRI00130_LOCUS23738</name>
</gene>
<evidence type="ECO:0000313" key="1">
    <source>
        <dbReference type="EMBL" id="CAE4624020.1"/>
    </source>
</evidence>
<reference evidence="1" key="1">
    <citation type="submission" date="2021-01" db="EMBL/GenBank/DDBJ databases">
        <authorList>
            <person name="Corre E."/>
            <person name="Pelletier E."/>
            <person name="Niang G."/>
            <person name="Scheremetjew M."/>
            <person name="Finn R."/>
            <person name="Kale V."/>
            <person name="Holt S."/>
            <person name="Cochrane G."/>
            <person name="Meng A."/>
            <person name="Brown T."/>
            <person name="Cohen L."/>
        </authorList>
    </citation>
    <scope>NUCLEOTIDE SEQUENCE</scope>
    <source>
        <strain evidence="1">GSO104</strain>
    </source>
</reference>